<proteinExistence type="predicted"/>
<name>A0A5D4M9F4_9BACI</name>
<reference evidence="2 3" key="1">
    <citation type="submission" date="2019-08" db="EMBL/GenBank/DDBJ databases">
        <title>Bacillus genomes from the desert of Cuatro Cienegas, Coahuila.</title>
        <authorList>
            <person name="Olmedo-Alvarez G."/>
        </authorList>
    </citation>
    <scope>NUCLEOTIDE SEQUENCE [LARGE SCALE GENOMIC DNA]</scope>
    <source>
        <strain evidence="2 3">CH128b_4D</strain>
    </source>
</reference>
<protein>
    <submittedName>
        <fullName evidence="2">Uncharacterized protein</fullName>
    </submittedName>
</protein>
<comment type="caution">
    <text evidence="2">The sequence shown here is derived from an EMBL/GenBank/DDBJ whole genome shotgun (WGS) entry which is preliminary data.</text>
</comment>
<organism evidence="2 3">
    <name type="scientific">Rossellomorea vietnamensis</name>
    <dbReference type="NCBI Taxonomy" id="218284"/>
    <lineage>
        <taxon>Bacteria</taxon>
        <taxon>Bacillati</taxon>
        <taxon>Bacillota</taxon>
        <taxon>Bacilli</taxon>
        <taxon>Bacillales</taxon>
        <taxon>Bacillaceae</taxon>
        <taxon>Rossellomorea</taxon>
    </lineage>
</organism>
<feature type="transmembrane region" description="Helical" evidence="1">
    <location>
        <begin position="54"/>
        <end position="74"/>
    </location>
</feature>
<dbReference type="Proteomes" id="UP000325182">
    <property type="component" value="Unassembled WGS sequence"/>
</dbReference>
<dbReference type="Pfam" id="PF17328">
    <property type="entry name" value="DUF5366"/>
    <property type="match status" value="1"/>
</dbReference>
<accession>A0A5D4M9F4</accession>
<sequence length="194" mass="21900">MRNTYLTGYLPLFSILLFSLTFSVYGVDVFVDLFKKIGVYPGMREFLSDLELKFILLILLMIVCFMVFAALKLIAETINEVSLLFFSKDNEGEILHRVRSGSMVYFIGALVSVVSLKSFLGLLSIFVLTSIAYFVYFIYKISPSLTKAGLFGVIFFQVITWSSLFLIVFLVLLKLYNGLMASLPIISEVKLNGL</sequence>
<dbReference type="InterPro" id="IPR035289">
    <property type="entry name" value="DUF5366"/>
</dbReference>
<feature type="transmembrane region" description="Helical" evidence="1">
    <location>
        <begin position="94"/>
        <end position="114"/>
    </location>
</feature>
<keyword evidence="1" id="KW-1133">Transmembrane helix</keyword>
<evidence type="ECO:0000256" key="1">
    <source>
        <dbReference type="SAM" id="Phobius"/>
    </source>
</evidence>
<evidence type="ECO:0000313" key="2">
    <source>
        <dbReference type="EMBL" id="TYR98138.1"/>
    </source>
</evidence>
<feature type="transmembrane region" description="Helical" evidence="1">
    <location>
        <begin position="151"/>
        <end position="173"/>
    </location>
</feature>
<evidence type="ECO:0000313" key="3">
    <source>
        <dbReference type="Proteomes" id="UP000325182"/>
    </source>
</evidence>
<keyword evidence="1" id="KW-0812">Transmembrane</keyword>
<feature type="transmembrane region" description="Helical" evidence="1">
    <location>
        <begin position="12"/>
        <end position="34"/>
    </location>
</feature>
<dbReference type="EMBL" id="VTEG01000013">
    <property type="protein sequence ID" value="TYR98138.1"/>
    <property type="molecule type" value="Genomic_DNA"/>
</dbReference>
<dbReference type="RefSeq" id="WP_113926724.1">
    <property type="nucleotide sequence ID" value="NZ_VTEG01000013.1"/>
</dbReference>
<keyword evidence="1" id="KW-0472">Membrane</keyword>
<feature type="transmembrane region" description="Helical" evidence="1">
    <location>
        <begin position="119"/>
        <end position="139"/>
    </location>
</feature>
<dbReference type="AlphaFoldDB" id="A0A5D4M9F4"/>
<gene>
    <name evidence="2" type="ORF">FZC84_16080</name>
</gene>